<dbReference type="Proteomes" id="UP000254879">
    <property type="component" value="Unassembled WGS sequence"/>
</dbReference>
<protein>
    <submittedName>
        <fullName evidence="2">Uncharacterized protein</fullName>
    </submittedName>
</protein>
<dbReference type="EMBL" id="UGPG01000001">
    <property type="protein sequence ID" value="STY45517.1"/>
    <property type="molecule type" value="Genomic_DNA"/>
</dbReference>
<evidence type="ECO:0000313" key="3">
    <source>
        <dbReference type="Proteomes" id="UP000254879"/>
    </source>
</evidence>
<organism evidence="2 3">
    <name type="scientific">Listeria grayi</name>
    <name type="common">Listeria murrayi</name>
    <dbReference type="NCBI Taxonomy" id="1641"/>
    <lineage>
        <taxon>Bacteria</taxon>
        <taxon>Bacillati</taxon>
        <taxon>Bacillota</taxon>
        <taxon>Bacilli</taxon>
        <taxon>Bacillales</taxon>
        <taxon>Listeriaceae</taxon>
        <taxon>Listeria</taxon>
    </lineage>
</organism>
<dbReference type="AlphaFoldDB" id="A0A378MGL5"/>
<name>A0A378MGL5_LISGR</name>
<feature type="coiled-coil region" evidence="1">
    <location>
        <begin position="22"/>
        <end position="56"/>
    </location>
</feature>
<accession>A0A378MGL5</accession>
<gene>
    <name evidence="2" type="ORF">NCTC10815_02897</name>
</gene>
<dbReference type="RefSeq" id="WP_172465234.1">
    <property type="nucleotide sequence ID" value="NZ_UGPG01000001.1"/>
</dbReference>
<evidence type="ECO:0000313" key="2">
    <source>
        <dbReference type="EMBL" id="STY45517.1"/>
    </source>
</evidence>
<keyword evidence="1" id="KW-0175">Coiled coil</keyword>
<evidence type="ECO:0000256" key="1">
    <source>
        <dbReference type="SAM" id="Coils"/>
    </source>
</evidence>
<sequence length="58" mass="6684">MQNDLQITFNYQQVSQQLSLRIAQLEVEKAEQSAIAAAWQQKAQDLHQELEAKKDQAE</sequence>
<proteinExistence type="predicted"/>
<reference evidence="2 3" key="1">
    <citation type="submission" date="2018-06" db="EMBL/GenBank/DDBJ databases">
        <authorList>
            <consortium name="Pathogen Informatics"/>
            <person name="Doyle S."/>
        </authorList>
    </citation>
    <scope>NUCLEOTIDE SEQUENCE [LARGE SCALE GENOMIC DNA]</scope>
    <source>
        <strain evidence="3">NCTC 10815</strain>
    </source>
</reference>